<dbReference type="AlphaFoldDB" id="A0A381V6M6"/>
<dbReference type="GO" id="GO:0008652">
    <property type="term" value="P:amino acid biosynthetic process"/>
    <property type="evidence" value="ECO:0007669"/>
    <property type="project" value="InterPro"/>
</dbReference>
<accession>A0A381V6M6</accession>
<feature type="non-terminal residue" evidence="1">
    <location>
        <position position="38"/>
    </location>
</feature>
<name>A0A381V6M6_9ZZZZ</name>
<evidence type="ECO:0000313" key="1">
    <source>
        <dbReference type="EMBL" id="SVA35960.1"/>
    </source>
</evidence>
<protein>
    <submittedName>
        <fullName evidence="1">Uncharacterized protein</fullName>
    </submittedName>
</protein>
<gene>
    <name evidence="1" type="ORF">METZ01_LOCUS88814</name>
</gene>
<dbReference type="PROSITE" id="PS00324">
    <property type="entry name" value="ASPARTOKINASE"/>
    <property type="match status" value="1"/>
</dbReference>
<sequence>MSITPVAEAVVRKYGGSSIATPQKVIAIADRIAATRSA</sequence>
<proteinExistence type="predicted"/>
<reference evidence="1" key="1">
    <citation type="submission" date="2018-05" db="EMBL/GenBank/DDBJ databases">
        <authorList>
            <person name="Lanie J.A."/>
            <person name="Ng W.-L."/>
            <person name="Kazmierczak K.M."/>
            <person name="Andrzejewski T.M."/>
            <person name="Davidsen T.M."/>
            <person name="Wayne K.J."/>
            <person name="Tettelin H."/>
            <person name="Glass J.I."/>
            <person name="Rusch D."/>
            <person name="Podicherti R."/>
            <person name="Tsui H.-C.T."/>
            <person name="Winkler M.E."/>
        </authorList>
    </citation>
    <scope>NUCLEOTIDE SEQUENCE</scope>
</reference>
<organism evidence="1">
    <name type="scientific">marine metagenome</name>
    <dbReference type="NCBI Taxonomy" id="408172"/>
    <lineage>
        <taxon>unclassified sequences</taxon>
        <taxon>metagenomes</taxon>
        <taxon>ecological metagenomes</taxon>
    </lineage>
</organism>
<dbReference type="EMBL" id="UINC01007984">
    <property type="protein sequence ID" value="SVA35960.1"/>
    <property type="molecule type" value="Genomic_DNA"/>
</dbReference>
<dbReference type="GO" id="GO:0004072">
    <property type="term" value="F:aspartate kinase activity"/>
    <property type="evidence" value="ECO:0007669"/>
    <property type="project" value="InterPro"/>
</dbReference>
<dbReference type="InterPro" id="IPR018042">
    <property type="entry name" value="Aspartate_kinase_CS"/>
</dbReference>